<dbReference type="EC" id="2.7.7.65" evidence="1"/>
<evidence type="ECO:0000259" key="4">
    <source>
        <dbReference type="PROSITE" id="PS50887"/>
    </source>
</evidence>
<feature type="transmembrane region" description="Helical" evidence="3">
    <location>
        <begin position="92"/>
        <end position="111"/>
    </location>
</feature>
<dbReference type="NCBIfam" id="TIGR00254">
    <property type="entry name" value="GGDEF"/>
    <property type="match status" value="1"/>
</dbReference>
<accession>A0A840S7C3</accession>
<feature type="transmembrane region" description="Helical" evidence="3">
    <location>
        <begin position="66"/>
        <end position="85"/>
    </location>
</feature>
<dbReference type="GO" id="GO:0043709">
    <property type="term" value="P:cell adhesion involved in single-species biofilm formation"/>
    <property type="evidence" value="ECO:0007669"/>
    <property type="project" value="TreeGrafter"/>
</dbReference>
<evidence type="ECO:0000313" key="6">
    <source>
        <dbReference type="Proteomes" id="UP000554837"/>
    </source>
</evidence>
<dbReference type="InterPro" id="IPR029787">
    <property type="entry name" value="Nucleotide_cyclase"/>
</dbReference>
<comment type="catalytic activity">
    <reaction evidence="2">
        <text>2 GTP = 3',3'-c-di-GMP + 2 diphosphate</text>
        <dbReference type="Rhea" id="RHEA:24898"/>
        <dbReference type="ChEBI" id="CHEBI:33019"/>
        <dbReference type="ChEBI" id="CHEBI:37565"/>
        <dbReference type="ChEBI" id="CHEBI:58805"/>
        <dbReference type="EC" id="2.7.7.65"/>
    </reaction>
</comment>
<dbReference type="Gene3D" id="3.30.70.270">
    <property type="match status" value="1"/>
</dbReference>
<dbReference type="GO" id="GO:0052621">
    <property type="term" value="F:diguanylate cyclase activity"/>
    <property type="evidence" value="ECO:0007669"/>
    <property type="project" value="UniProtKB-EC"/>
</dbReference>
<name>A0A840S7C3_9BURK</name>
<dbReference type="OrthoDB" id="9813903at2"/>
<organism evidence="5 6">
    <name type="scientific">Inhella inkyongensis</name>
    <dbReference type="NCBI Taxonomy" id="392593"/>
    <lineage>
        <taxon>Bacteria</taxon>
        <taxon>Pseudomonadati</taxon>
        <taxon>Pseudomonadota</taxon>
        <taxon>Betaproteobacteria</taxon>
        <taxon>Burkholderiales</taxon>
        <taxon>Sphaerotilaceae</taxon>
        <taxon>Inhella</taxon>
    </lineage>
</organism>
<dbReference type="SUPFAM" id="SSF55073">
    <property type="entry name" value="Nucleotide cyclase"/>
    <property type="match status" value="1"/>
</dbReference>
<evidence type="ECO:0000256" key="1">
    <source>
        <dbReference type="ARBA" id="ARBA00012528"/>
    </source>
</evidence>
<dbReference type="PROSITE" id="PS50887">
    <property type="entry name" value="GGDEF"/>
    <property type="match status" value="1"/>
</dbReference>
<evidence type="ECO:0000256" key="2">
    <source>
        <dbReference type="ARBA" id="ARBA00034247"/>
    </source>
</evidence>
<feature type="transmembrane region" description="Helical" evidence="3">
    <location>
        <begin position="147"/>
        <end position="170"/>
    </location>
</feature>
<keyword evidence="3" id="KW-0812">Transmembrane</keyword>
<dbReference type="GO" id="GO:1902201">
    <property type="term" value="P:negative regulation of bacterial-type flagellum-dependent cell motility"/>
    <property type="evidence" value="ECO:0007669"/>
    <property type="project" value="TreeGrafter"/>
</dbReference>
<keyword evidence="3" id="KW-1133">Transmembrane helix</keyword>
<sequence>MNLHLPTALLFAGLLMAALTLGLGLLAWRARTAYLWHWLTALSCTCVGLLLFAQRGQWPDWLTVPVANLLLMGNLLFTLTGYGLLFGERLPLRGLLSVVALYALATVWLTWGVDDFPARILSFNLTLAALSLIAAQVLRLQRGSWPLALLILPMGAHILQALLGLARVVLVLLGHDTGLSLPQVTQPHALLIMLTSLVALSLGFGFVTLHAGRLQRELNDQATTDPLTGLSNRRGFERALAREWRRRQRLGTPMAVLMLDIDHFKQINDSQGHAGGDQALIRMGEVLRSEFRPYDLIGRLGGEEFCVVLPGALREEALTAAERLRQSDWTYAQDPQGKALRYSLSIGVALADARDTDAEALLQRADTALYQAKLGGRDQVVLSQPPA</sequence>
<dbReference type="InterPro" id="IPR050469">
    <property type="entry name" value="Diguanylate_Cyclase"/>
</dbReference>
<dbReference type="RefSeq" id="WP_138855060.1">
    <property type="nucleotide sequence ID" value="NZ_CP040709.1"/>
</dbReference>
<keyword evidence="3" id="KW-0472">Membrane</keyword>
<dbReference type="PANTHER" id="PTHR45138:SF9">
    <property type="entry name" value="DIGUANYLATE CYCLASE DGCM-RELATED"/>
    <property type="match status" value="1"/>
</dbReference>
<gene>
    <name evidence="5" type="ORF">HNQ51_002225</name>
</gene>
<dbReference type="GO" id="GO:0005886">
    <property type="term" value="C:plasma membrane"/>
    <property type="evidence" value="ECO:0007669"/>
    <property type="project" value="TreeGrafter"/>
</dbReference>
<dbReference type="SMART" id="SM00267">
    <property type="entry name" value="GGDEF"/>
    <property type="match status" value="1"/>
</dbReference>
<dbReference type="InterPro" id="IPR000160">
    <property type="entry name" value="GGDEF_dom"/>
</dbReference>
<proteinExistence type="predicted"/>
<feature type="transmembrane region" description="Helical" evidence="3">
    <location>
        <begin position="6"/>
        <end position="28"/>
    </location>
</feature>
<dbReference type="InterPro" id="IPR043128">
    <property type="entry name" value="Rev_trsase/Diguanyl_cyclase"/>
</dbReference>
<dbReference type="Pfam" id="PF00990">
    <property type="entry name" value="GGDEF"/>
    <property type="match status" value="1"/>
</dbReference>
<evidence type="ECO:0000313" key="5">
    <source>
        <dbReference type="EMBL" id="MBB5204906.1"/>
    </source>
</evidence>
<dbReference type="Proteomes" id="UP000554837">
    <property type="component" value="Unassembled WGS sequence"/>
</dbReference>
<protein>
    <recommendedName>
        <fullName evidence="1">diguanylate cyclase</fullName>
        <ecNumber evidence="1">2.7.7.65</ecNumber>
    </recommendedName>
</protein>
<feature type="transmembrane region" description="Helical" evidence="3">
    <location>
        <begin position="35"/>
        <end position="54"/>
    </location>
</feature>
<dbReference type="AlphaFoldDB" id="A0A840S7C3"/>
<evidence type="ECO:0000256" key="3">
    <source>
        <dbReference type="SAM" id="Phobius"/>
    </source>
</evidence>
<keyword evidence="6" id="KW-1185">Reference proteome</keyword>
<dbReference type="CDD" id="cd01949">
    <property type="entry name" value="GGDEF"/>
    <property type="match status" value="1"/>
</dbReference>
<dbReference type="FunFam" id="3.30.70.270:FF:000001">
    <property type="entry name" value="Diguanylate cyclase domain protein"/>
    <property type="match status" value="1"/>
</dbReference>
<dbReference type="PANTHER" id="PTHR45138">
    <property type="entry name" value="REGULATORY COMPONENTS OF SENSORY TRANSDUCTION SYSTEM"/>
    <property type="match status" value="1"/>
</dbReference>
<feature type="transmembrane region" description="Helical" evidence="3">
    <location>
        <begin position="117"/>
        <end position="135"/>
    </location>
</feature>
<feature type="domain" description="GGDEF" evidence="4">
    <location>
        <begin position="252"/>
        <end position="385"/>
    </location>
</feature>
<comment type="caution">
    <text evidence="5">The sequence shown here is derived from an EMBL/GenBank/DDBJ whole genome shotgun (WGS) entry which is preliminary data.</text>
</comment>
<reference evidence="5 6" key="1">
    <citation type="submission" date="2020-08" db="EMBL/GenBank/DDBJ databases">
        <title>Genomic Encyclopedia of Type Strains, Phase IV (KMG-IV): sequencing the most valuable type-strain genomes for metagenomic binning, comparative biology and taxonomic classification.</title>
        <authorList>
            <person name="Goeker M."/>
        </authorList>
    </citation>
    <scope>NUCLEOTIDE SEQUENCE [LARGE SCALE GENOMIC DNA]</scope>
    <source>
        <strain evidence="5 6">DSM 23958</strain>
    </source>
</reference>
<dbReference type="EMBL" id="JACHHO010000003">
    <property type="protein sequence ID" value="MBB5204906.1"/>
    <property type="molecule type" value="Genomic_DNA"/>
</dbReference>
<feature type="transmembrane region" description="Helical" evidence="3">
    <location>
        <begin position="190"/>
        <end position="209"/>
    </location>
</feature>